<dbReference type="PROSITE" id="PS00571">
    <property type="entry name" value="AMIDASES"/>
    <property type="match status" value="1"/>
</dbReference>
<comment type="subcellular location">
    <subcellularLocation>
        <location evidence="7">Mitochondrion</location>
    </subcellularLocation>
</comment>
<dbReference type="GO" id="GO:0050567">
    <property type="term" value="F:glutaminyl-tRNA synthase (glutamine-hydrolyzing) activity"/>
    <property type="evidence" value="ECO:0007669"/>
    <property type="project" value="UniProtKB-UniRule"/>
</dbReference>
<feature type="region of interest" description="Disordered" evidence="8">
    <location>
        <begin position="50"/>
        <end position="72"/>
    </location>
</feature>
<comment type="subunit">
    <text evidence="7">Subunit of the heterotrimeric GatCAB amidotransferase (AdT) complex, composed of A, B and C subunits.</text>
</comment>
<evidence type="ECO:0000256" key="8">
    <source>
        <dbReference type="SAM" id="MobiDB-lite"/>
    </source>
</evidence>
<feature type="domain" description="Amidase" evidence="9">
    <location>
        <begin position="45"/>
        <end position="519"/>
    </location>
</feature>
<evidence type="ECO:0000256" key="1">
    <source>
        <dbReference type="ARBA" id="ARBA00008069"/>
    </source>
</evidence>
<dbReference type="GO" id="GO:0030956">
    <property type="term" value="C:glutamyl-tRNA(Gln) amidotransferase complex"/>
    <property type="evidence" value="ECO:0007669"/>
    <property type="project" value="UniProtKB-UniRule"/>
</dbReference>
<dbReference type="GO" id="GO:0032543">
    <property type="term" value="P:mitochondrial translation"/>
    <property type="evidence" value="ECO:0007669"/>
    <property type="project" value="UniProtKB-UniRule"/>
</dbReference>
<comment type="function">
    <text evidence="7">Allows the formation of correctly charged Gln-tRNA(Gln) through the transamidation of misacylated Glu-tRNA(Gln) in the mitochondria. The reaction takes place in the presence of glutamine and ATP through an activated gamma-phospho-Glu-tRNA(Gln).</text>
</comment>
<dbReference type="Gene3D" id="3.90.1300.10">
    <property type="entry name" value="Amidase signature (AS) domain"/>
    <property type="match status" value="1"/>
</dbReference>
<evidence type="ECO:0000256" key="7">
    <source>
        <dbReference type="HAMAP-Rule" id="MF_03150"/>
    </source>
</evidence>
<evidence type="ECO:0000256" key="6">
    <source>
        <dbReference type="ARBA" id="ARBA00047407"/>
    </source>
</evidence>
<accession>A0A0F7SX29</accession>
<dbReference type="PANTHER" id="PTHR11895:SF7">
    <property type="entry name" value="GLUTAMYL-TRNA(GLN) AMIDOTRANSFERASE SUBUNIT A, MITOCHONDRIAL"/>
    <property type="match status" value="1"/>
</dbReference>
<dbReference type="InterPro" id="IPR036928">
    <property type="entry name" value="AS_sf"/>
</dbReference>
<comment type="similarity">
    <text evidence="1 7">Belongs to the amidase family. GatA subfamily.</text>
</comment>
<dbReference type="GO" id="GO:0005739">
    <property type="term" value="C:mitochondrion"/>
    <property type="evidence" value="ECO:0007669"/>
    <property type="project" value="UniProtKB-SubCell"/>
</dbReference>
<dbReference type="GO" id="GO:0005524">
    <property type="term" value="F:ATP binding"/>
    <property type="evidence" value="ECO:0007669"/>
    <property type="project" value="UniProtKB-KW"/>
</dbReference>
<keyword evidence="5 7" id="KW-0648">Protein biosynthesis</keyword>
<dbReference type="PANTHER" id="PTHR11895">
    <property type="entry name" value="TRANSAMIDASE"/>
    <property type="match status" value="1"/>
</dbReference>
<keyword evidence="4 7" id="KW-0067">ATP-binding</keyword>
<reference evidence="10" key="1">
    <citation type="submission" date="2014-08" db="EMBL/GenBank/DDBJ databases">
        <authorList>
            <person name="Sharma Rahul"/>
            <person name="Thines Marco"/>
        </authorList>
    </citation>
    <scope>NUCLEOTIDE SEQUENCE</scope>
</reference>
<dbReference type="EC" id="6.3.5.7" evidence="7"/>
<dbReference type="InterPro" id="IPR000120">
    <property type="entry name" value="Amidase"/>
</dbReference>
<feature type="active site" description="Charge relay system" evidence="7">
    <location>
        <position position="82"/>
    </location>
</feature>
<keyword evidence="7" id="KW-0496">Mitochondrion</keyword>
<dbReference type="Pfam" id="PF01425">
    <property type="entry name" value="Amidase"/>
    <property type="match status" value="1"/>
</dbReference>
<dbReference type="EMBL" id="LN483166">
    <property type="protein sequence ID" value="CED84708.1"/>
    <property type="molecule type" value="Genomic_DNA"/>
</dbReference>
<proteinExistence type="inferred from homology"/>
<keyword evidence="2 7" id="KW-0436">Ligase</keyword>
<dbReference type="SUPFAM" id="SSF75304">
    <property type="entry name" value="Amidase signature (AS) enzymes"/>
    <property type="match status" value="1"/>
</dbReference>
<feature type="active site" description="Charge relay system" evidence="7">
    <location>
        <position position="175"/>
    </location>
</feature>
<dbReference type="HAMAP" id="MF_00120">
    <property type="entry name" value="GatA"/>
    <property type="match status" value="1"/>
</dbReference>
<dbReference type="GO" id="GO:0070681">
    <property type="term" value="P:glutaminyl-tRNAGln biosynthesis via transamidation"/>
    <property type="evidence" value="ECO:0007669"/>
    <property type="project" value="UniProtKB-UniRule"/>
</dbReference>
<protein>
    <recommendedName>
        <fullName evidence="7">Glutamyl-tRNA(Gln) amidotransferase subunit A, mitochondrial</fullName>
        <shortName evidence="7">Glu-AdT subunit A</shortName>
        <ecNumber evidence="7">6.3.5.7</ecNumber>
    </recommendedName>
</protein>
<name>A0A0F7SX29_PHARH</name>
<organism evidence="10">
    <name type="scientific">Phaffia rhodozyma</name>
    <name type="common">Yeast</name>
    <name type="synonym">Xanthophyllomyces dendrorhous</name>
    <dbReference type="NCBI Taxonomy" id="264483"/>
    <lineage>
        <taxon>Eukaryota</taxon>
        <taxon>Fungi</taxon>
        <taxon>Dikarya</taxon>
        <taxon>Basidiomycota</taxon>
        <taxon>Agaricomycotina</taxon>
        <taxon>Tremellomycetes</taxon>
        <taxon>Cystofilobasidiales</taxon>
        <taxon>Mrakiaceae</taxon>
        <taxon>Phaffia</taxon>
    </lineage>
</organism>
<comment type="catalytic activity">
    <reaction evidence="6 7">
        <text>L-glutamyl-tRNA(Gln) + L-glutamine + ATP + H2O = L-glutaminyl-tRNA(Gln) + L-glutamate + ADP + phosphate + H(+)</text>
        <dbReference type="Rhea" id="RHEA:17521"/>
        <dbReference type="Rhea" id="RHEA-COMP:9681"/>
        <dbReference type="Rhea" id="RHEA-COMP:9684"/>
        <dbReference type="ChEBI" id="CHEBI:15377"/>
        <dbReference type="ChEBI" id="CHEBI:15378"/>
        <dbReference type="ChEBI" id="CHEBI:29985"/>
        <dbReference type="ChEBI" id="CHEBI:30616"/>
        <dbReference type="ChEBI" id="CHEBI:43474"/>
        <dbReference type="ChEBI" id="CHEBI:58359"/>
        <dbReference type="ChEBI" id="CHEBI:78520"/>
        <dbReference type="ChEBI" id="CHEBI:78521"/>
        <dbReference type="ChEBI" id="CHEBI:456216"/>
        <dbReference type="EC" id="6.3.5.7"/>
    </reaction>
</comment>
<dbReference type="InterPro" id="IPR023631">
    <property type="entry name" value="Amidase_dom"/>
</dbReference>
<evidence type="ECO:0000313" key="10">
    <source>
        <dbReference type="EMBL" id="CED84708.1"/>
    </source>
</evidence>
<evidence type="ECO:0000259" key="9">
    <source>
        <dbReference type="Pfam" id="PF01425"/>
    </source>
</evidence>
<keyword evidence="3 7" id="KW-0547">Nucleotide-binding</keyword>
<evidence type="ECO:0000256" key="2">
    <source>
        <dbReference type="ARBA" id="ARBA00022598"/>
    </source>
</evidence>
<evidence type="ECO:0000256" key="4">
    <source>
        <dbReference type="ARBA" id="ARBA00022840"/>
    </source>
</evidence>
<evidence type="ECO:0000256" key="5">
    <source>
        <dbReference type="ARBA" id="ARBA00022917"/>
    </source>
</evidence>
<sequence>MLKSRPSRCLNLSRPSVRTLVTVPSTAQEAYKYILERDSGEGGIHAYVHLVPPTSDDPTSSTSKGDSSKKDLPLEGLPIAIKDAFCIKGMPSAACSRVLQGFSSPYSSTATTLLSQAGAVLMGKASQDEFGMGSFNTNLHSSIGNIPINPFTVEGTDEIGSDKWRRREKRSCGGSSGGSAAAVSGGLAWAALGTDTGGSIRLPASYCGIVGLKPSYGLVSRWGLISYADTLDTVGVLANDVTSAQRVFDVISQPDSKDSTCVSESVRSRMMEISEESICRIPGLRNGELAGLRIGIPIEAFPTELSQDTLAPFRETIRALRSLGATVHSVSTPLAPYALSAYYTIATAEAGSNLARFDGLRYGARGEDRFDDPNADESYQEGLEKARALLGPEVKKRIIVGAYSLSAEAYNSFYLPSLQLRARLTQTYLSLFRTPSAFHADSSNPSGIDLILQTSSISTAPVLSPGGLNTSSSSGYAQDVLTVPASLTGFPAMSVPARQRGEDGWPVGVGLVAGWGGERLMFAVGKVLDDVRGVKY</sequence>
<dbReference type="InterPro" id="IPR020556">
    <property type="entry name" value="Amidase_CS"/>
</dbReference>
<evidence type="ECO:0000256" key="3">
    <source>
        <dbReference type="ARBA" id="ARBA00022741"/>
    </source>
</evidence>
<feature type="active site" description="Acyl-ester intermediate" evidence="7">
    <location>
        <position position="199"/>
    </location>
</feature>
<feature type="compositionally biased region" description="Low complexity" evidence="8">
    <location>
        <begin position="52"/>
        <end position="65"/>
    </location>
</feature>
<dbReference type="InterPro" id="IPR004412">
    <property type="entry name" value="GatA"/>
</dbReference>
<dbReference type="AlphaFoldDB" id="A0A0F7SX29"/>